<keyword evidence="1" id="KW-1133">Transmembrane helix</keyword>
<evidence type="ECO:0000256" key="1">
    <source>
        <dbReference type="SAM" id="Phobius"/>
    </source>
</evidence>
<feature type="non-terminal residue" evidence="2">
    <location>
        <position position="1"/>
    </location>
</feature>
<gene>
    <name evidence="2" type="ORF">Tci_921328</name>
</gene>
<protein>
    <submittedName>
        <fullName evidence="2">Uncharacterized protein</fullName>
    </submittedName>
</protein>
<organism evidence="2">
    <name type="scientific">Tanacetum cinerariifolium</name>
    <name type="common">Dalmatian daisy</name>
    <name type="synonym">Chrysanthemum cinerariifolium</name>
    <dbReference type="NCBI Taxonomy" id="118510"/>
    <lineage>
        <taxon>Eukaryota</taxon>
        <taxon>Viridiplantae</taxon>
        <taxon>Streptophyta</taxon>
        <taxon>Embryophyta</taxon>
        <taxon>Tracheophyta</taxon>
        <taxon>Spermatophyta</taxon>
        <taxon>Magnoliopsida</taxon>
        <taxon>eudicotyledons</taxon>
        <taxon>Gunneridae</taxon>
        <taxon>Pentapetalae</taxon>
        <taxon>asterids</taxon>
        <taxon>campanulids</taxon>
        <taxon>Asterales</taxon>
        <taxon>Asteraceae</taxon>
        <taxon>Asteroideae</taxon>
        <taxon>Anthemideae</taxon>
        <taxon>Anthemidinae</taxon>
        <taxon>Tanacetum</taxon>
    </lineage>
</organism>
<feature type="transmembrane region" description="Helical" evidence="1">
    <location>
        <begin position="52"/>
        <end position="73"/>
    </location>
</feature>
<reference evidence="2" key="1">
    <citation type="journal article" date="2019" name="Sci. Rep.">
        <title>Draft genome of Tanacetum cinerariifolium, the natural source of mosquito coil.</title>
        <authorList>
            <person name="Yamashiro T."/>
            <person name="Shiraishi A."/>
            <person name="Satake H."/>
            <person name="Nakayama K."/>
        </authorList>
    </citation>
    <scope>NUCLEOTIDE SEQUENCE</scope>
</reference>
<name>A0A699WR27_TANCI</name>
<keyword evidence="1" id="KW-0812">Transmembrane</keyword>
<feature type="non-terminal residue" evidence="2">
    <location>
        <position position="106"/>
    </location>
</feature>
<sequence>PRSRIAHSCAGFDVIPVFVMKSESVKSCTSATGRHVQQPTGFARLARALFDVWVIVWLIIAMVTGLLSVAGLAHDAVAYLKLCGEPFHQPVNEYAQALGHMTVVGI</sequence>
<proteinExistence type="predicted"/>
<dbReference type="AlphaFoldDB" id="A0A699WR27"/>
<evidence type="ECO:0000313" key="2">
    <source>
        <dbReference type="EMBL" id="GFD49359.1"/>
    </source>
</evidence>
<accession>A0A699WR27</accession>
<dbReference type="EMBL" id="BKCJ011740409">
    <property type="protein sequence ID" value="GFD49359.1"/>
    <property type="molecule type" value="Genomic_DNA"/>
</dbReference>
<keyword evidence="1" id="KW-0472">Membrane</keyword>
<comment type="caution">
    <text evidence="2">The sequence shown here is derived from an EMBL/GenBank/DDBJ whole genome shotgun (WGS) entry which is preliminary data.</text>
</comment>